<protein>
    <submittedName>
        <fullName evidence="1">Uncharacterized protein</fullName>
    </submittedName>
</protein>
<dbReference type="EMBL" id="CCND01000016">
    <property type="protein sequence ID" value="CDX57831.1"/>
    <property type="molecule type" value="Genomic_DNA"/>
</dbReference>
<dbReference type="Proteomes" id="UP000182888">
    <property type="component" value="Unassembled WGS sequence"/>
</dbReference>
<accession>A0A0K2VZ90</accession>
<sequence length="72" mass="8159">MIGLQVSTQFQTEGHGEVAELNRYAVFLGIALRSFRARRISTFRARPRIGAIPHIGRDDSLSLGRFMWKMAP</sequence>
<evidence type="ECO:0000313" key="2">
    <source>
        <dbReference type="Proteomes" id="UP000182888"/>
    </source>
</evidence>
<name>A0A0K2VZ90_MESPL</name>
<organism evidence="1 2">
    <name type="scientific">Mesorhizobium plurifarium</name>
    <dbReference type="NCBI Taxonomy" id="69974"/>
    <lineage>
        <taxon>Bacteria</taxon>
        <taxon>Pseudomonadati</taxon>
        <taxon>Pseudomonadota</taxon>
        <taxon>Alphaproteobacteria</taxon>
        <taxon>Hyphomicrobiales</taxon>
        <taxon>Phyllobacteriaceae</taxon>
        <taxon>Mesorhizobium</taxon>
    </lineage>
</organism>
<evidence type="ECO:0000313" key="1">
    <source>
        <dbReference type="EMBL" id="CDX57831.1"/>
    </source>
</evidence>
<proteinExistence type="predicted"/>
<reference evidence="2" key="1">
    <citation type="submission" date="2014-08" db="EMBL/GenBank/DDBJ databases">
        <authorList>
            <person name="Edwards T."/>
        </authorList>
    </citation>
    <scope>NUCLEOTIDE SEQUENCE [LARGE SCALE GENOMIC DNA]</scope>
</reference>
<dbReference type="AlphaFoldDB" id="A0A0K2VZ90"/>
<gene>
    <name evidence="1" type="ORF">MPL1032_230033</name>
</gene>